<dbReference type="Proteomes" id="UP000001312">
    <property type="component" value="Unassembled WGS sequence"/>
</dbReference>
<keyword evidence="2" id="KW-1185">Reference proteome</keyword>
<dbReference type="RefSeq" id="XP_001595846.1">
    <property type="nucleotide sequence ID" value="XM_001595796.1"/>
</dbReference>
<gene>
    <name evidence="1" type="ORF">SS1G_03936</name>
</gene>
<dbReference type="GeneID" id="5492071"/>
<dbReference type="KEGG" id="ssl:SS1G_03936"/>
<organism evidence="1 2">
    <name type="scientific">Sclerotinia sclerotiorum (strain ATCC 18683 / 1980 / Ss-1)</name>
    <name type="common">White mold</name>
    <name type="synonym">Whetzelinia sclerotiorum</name>
    <dbReference type="NCBI Taxonomy" id="665079"/>
    <lineage>
        <taxon>Eukaryota</taxon>
        <taxon>Fungi</taxon>
        <taxon>Dikarya</taxon>
        <taxon>Ascomycota</taxon>
        <taxon>Pezizomycotina</taxon>
        <taxon>Leotiomycetes</taxon>
        <taxon>Helotiales</taxon>
        <taxon>Sclerotiniaceae</taxon>
        <taxon>Sclerotinia</taxon>
    </lineage>
</organism>
<evidence type="ECO:0000313" key="1">
    <source>
        <dbReference type="EMBL" id="EDO01461.1"/>
    </source>
</evidence>
<sequence length="75" mass="8481">MFCLRPLSGRLIVSCEVKRRGSRKVGKGVSIWDMEYGNDETQNPGGIRGLVPLVFQGMYQWAMDLSPGKVWLEVH</sequence>
<proteinExistence type="predicted"/>
<dbReference type="EMBL" id="CH476624">
    <property type="protein sequence ID" value="EDO01461.1"/>
    <property type="molecule type" value="Genomic_DNA"/>
</dbReference>
<evidence type="ECO:0000313" key="2">
    <source>
        <dbReference type="Proteomes" id="UP000001312"/>
    </source>
</evidence>
<protein>
    <submittedName>
        <fullName evidence="1">Uncharacterized protein</fullName>
    </submittedName>
</protein>
<dbReference type="InParanoid" id="A7EF45"/>
<dbReference type="HOGENOM" id="CLU_2672588_0_0_1"/>
<dbReference type="AlphaFoldDB" id="A7EF45"/>
<reference evidence="2" key="1">
    <citation type="journal article" date="2011" name="PLoS Genet.">
        <title>Genomic analysis of the necrotrophic fungal pathogens Sclerotinia sclerotiorum and Botrytis cinerea.</title>
        <authorList>
            <person name="Amselem J."/>
            <person name="Cuomo C.A."/>
            <person name="van Kan J.A."/>
            <person name="Viaud M."/>
            <person name="Benito E.P."/>
            <person name="Couloux A."/>
            <person name="Coutinho P.M."/>
            <person name="de Vries R.P."/>
            <person name="Dyer P.S."/>
            <person name="Fillinger S."/>
            <person name="Fournier E."/>
            <person name="Gout L."/>
            <person name="Hahn M."/>
            <person name="Kohn L."/>
            <person name="Lapalu N."/>
            <person name="Plummer K.M."/>
            <person name="Pradier J.M."/>
            <person name="Quevillon E."/>
            <person name="Sharon A."/>
            <person name="Simon A."/>
            <person name="ten Have A."/>
            <person name="Tudzynski B."/>
            <person name="Tudzynski P."/>
            <person name="Wincker P."/>
            <person name="Andrew M."/>
            <person name="Anthouard V."/>
            <person name="Beever R.E."/>
            <person name="Beffa R."/>
            <person name="Benoit I."/>
            <person name="Bouzid O."/>
            <person name="Brault B."/>
            <person name="Chen Z."/>
            <person name="Choquer M."/>
            <person name="Collemare J."/>
            <person name="Cotton P."/>
            <person name="Danchin E.G."/>
            <person name="Da Silva C."/>
            <person name="Gautier A."/>
            <person name="Giraud C."/>
            <person name="Giraud T."/>
            <person name="Gonzalez C."/>
            <person name="Grossetete S."/>
            <person name="Guldener U."/>
            <person name="Henrissat B."/>
            <person name="Howlett B.J."/>
            <person name="Kodira C."/>
            <person name="Kretschmer M."/>
            <person name="Lappartient A."/>
            <person name="Leroch M."/>
            <person name="Levis C."/>
            <person name="Mauceli E."/>
            <person name="Neuveglise C."/>
            <person name="Oeser B."/>
            <person name="Pearson M."/>
            <person name="Poulain J."/>
            <person name="Poussereau N."/>
            <person name="Quesneville H."/>
            <person name="Rascle C."/>
            <person name="Schumacher J."/>
            <person name="Segurens B."/>
            <person name="Sexton A."/>
            <person name="Silva E."/>
            <person name="Sirven C."/>
            <person name="Soanes D.M."/>
            <person name="Talbot N.J."/>
            <person name="Templeton M."/>
            <person name="Yandava C."/>
            <person name="Yarden O."/>
            <person name="Zeng Q."/>
            <person name="Rollins J.A."/>
            <person name="Lebrun M.H."/>
            <person name="Dickman M."/>
        </authorList>
    </citation>
    <scope>NUCLEOTIDE SEQUENCE [LARGE SCALE GENOMIC DNA]</scope>
    <source>
        <strain evidence="2">ATCC 18683 / 1980 / Ss-1</strain>
    </source>
</reference>
<accession>A7EF45</accession>
<name>A7EF45_SCLS1</name>